<protein>
    <submittedName>
        <fullName evidence="2">Uncharacterized protein</fullName>
    </submittedName>
</protein>
<evidence type="ECO:0000313" key="2">
    <source>
        <dbReference type="Ensembl" id="ENSSDUP00000012613.1"/>
    </source>
</evidence>
<reference evidence="2" key="2">
    <citation type="submission" date="2025-09" db="UniProtKB">
        <authorList>
            <consortium name="Ensembl"/>
        </authorList>
    </citation>
    <scope>IDENTIFICATION</scope>
</reference>
<dbReference type="PANTHER" id="PTHR46809">
    <property type="entry name" value="STROMAL CELL-DERIVED FACTOR 2-LIKE PROTEIN"/>
    <property type="match status" value="1"/>
</dbReference>
<reference evidence="2" key="1">
    <citation type="submission" date="2025-08" db="UniProtKB">
        <authorList>
            <consortium name="Ensembl"/>
        </authorList>
    </citation>
    <scope>IDENTIFICATION</scope>
</reference>
<dbReference type="Gene3D" id="2.80.10.50">
    <property type="match status" value="1"/>
</dbReference>
<organism evidence="2 3">
    <name type="scientific">Seriola dumerili</name>
    <name type="common">Greater amberjack</name>
    <name type="synonym">Caranx dumerili</name>
    <dbReference type="NCBI Taxonomy" id="41447"/>
    <lineage>
        <taxon>Eukaryota</taxon>
        <taxon>Metazoa</taxon>
        <taxon>Chordata</taxon>
        <taxon>Craniata</taxon>
        <taxon>Vertebrata</taxon>
        <taxon>Euteleostomi</taxon>
        <taxon>Actinopterygii</taxon>
        <taxon>Neopterygii</taxon>
        <taxon>Teleostei</taxon>
        <taxon>Neoteleostei</taxon>
        <taxon>Acanthomorphata</taxon>
        <taxon>Carangaria</taxon>
        <taxon>Carangiformes</taxon>
        <taxon>Carangidae</taxon>
        <taxon>Seriola</taxon>
    </lineage>
</organism>
<dbReference type="PANTHER" id="PTHR46809:SF1">
    <property type="entry name" value="STROMAL CELL-DERIVED FACTOR 2-LIKE PROTEIN 1"/>
    <property type="match status" value="1"/>
</dbReference>
<dbReference type="STRING" id="41447.ENSSDUP00000012613"/>
<accession>A0A3B4U337</accession>
<keyword evidence="3" id="KW-1185">Reference proteome</keyword>
<evidence type="ECO:0000313" key="3">
    <source>
        <dbReference type="Proteomes" id="UP000261420"/>
    </source>
</evidence>
<evidence type="ECO:0000256" key="1">
    <source>
        <dbReference type="SAM" id="MobiDB-lite"/>
    </source>
</evidence>
<dbReference type="Proteomes" id="UP000261420">
    <property type="component" value="Unplaced"/>
</dbReference>
<proteinExistence type="predicted"/>
<feature type="region of interest" description="Disordered" evidence="1">
    <location>
        <begin position="91"/>
        <end position="116"/>
    </location>
</feature>
<name>A0A3B4U337_SERDU</name>
<dbReference type="Ensembl" id="ENSSDUT00000012837.1">
    <property type="protein sequence ID" value="ENSSDUP00000012613.1"/>
    <property type="gene ID" value="ENSSDUG00000009186.1"/>
</dbReference>
<sequence length="146" mass="16960">MMQCSSYISGLVRSAVKRLNIKSHRISYKTSRYIHVADHHSTRCFSFFLCPLQEVSAFEENGEGMTWTCETVQLYGVHWEARRNRALQTRGHGRLPERDGQNSTATPIRGQREVHGMSSSNQHNWWRAMEGVFIQPSQELLRHDEL</sequence>
<dbReference type="AlphaFoldDB" id="A0A3B4U337"/>